<dbReference type="AlphaFoldDB" id="A0A7W9YM39"/>
<reference evidence="1 2" key="1">
    <citation type="submission" date="2020-08" db="EMBL/GenBank/DDBJ databases">
        <title>Sequencing the genomes of 1000 actinobacteria strains.</title>
        <authorList>
            <person name="Klenk H.-P."/>
        </authorList>
    </citation>
    <scope>NUCLEOTIDE SEQUENCE [LARGE SCALE GENOMIC DNA]</scope>
    <source>
        <strain evidence="1 2">DSM 46659</strain>
    </source>
</reference>
<gene>
    <name evidence="1" type="ORF">HNR23_004136</name>
</gene>
<proteinExistence type="predicted"/>
<keyword evidence="2" id="KW-1185">Reference proteome</keyword>
<evidence type="ECO:0000313" key="1">
    <source>
        <dbReference type="EMBL" id="MBB6174076.1"/>
    </source>
</evidence>
<organism evidence="1 2">
    <name type="scientific">Nocardiopsis mwathae</name>
    <dbReference type="NCBI Taxonomy" id="1472723"/>
    <lineage>
        <taxon>Bacteria</taxon>
        <taxon>Bacillati</taxon>
        <taxon>Actinomycetota</taxon>
        <taxon>Actinomycetes</taxon>
        <taxon>Streptosporangiales</taxon>
        <taxon>Nocardiopsidaceae</taxon>
        <taxon>Nocardiopsis</taxon>
    </lineage>
</organism>
<protein>
    <submittedName>
        <fullName evidence="1">Uncharacterized protein</fullName>
    </submittedName>
</protein>
<sequence>MTVPDDRSPEEIAAQRMLADPDAIRRRMEADIAAVEALGRGEVRLDPAAGDEAVASAVRSLADRIGFDSPIEAATMSMRHLHELPVAERGPGSAIEAYLTAASRTIAQGQLVGNRGYPEGHRWLTFHRTAREAAGITVALEASVYVDADGSVRLFHFHWPTERPQTPVYAFGGTPERYMDQALCDLRDHETPFDRAMLMLLANALGGPGTTAGHEQRAEIAELVAQRRGELSAYVTQAENYALAVRADRWYAACLYRSALETVFENFLGGAGFSLIDMQEIQDIDEELDDALPEVTDASPAAVPQGIPPHHWWWNTAVR</sequence>
<dbReference type="EMBL" id="JACHDS010000001">
    <property type="protein sequence ID" value="MBB6174076.1"/>
    <property type="molecule type" value="Genomic_DNA"/>
</dbReference>
<name>A0A7W9YM39_9ACTN</name>
<dbReference type="RefSeq" id="WP_184077888.1">
    <property type="nucleotide sequence ID" value="NZ_JACHDS010000001.1"/>
</dbReference>
<accession>A0A7W9YM39</accession>
<dbReference type="Proteomes" id="UP000546642">
    <property type="component" value="Unassembled WGS sequence"/>
</dbReference>
<comment type="caution">
    <text evidence="1">The sequence shown here is derived from an EMBL/GenBank/DDBJ whole genome shotgun (WGS) entry which is preliminary data.</text>
</comment>
<evidence type="ECO:0000313" key="2">
    <source>
        <dbReference type="Proteomes" id="UP000546642"/>
    </source>
</evidence>